<dbReference type="OrthoDB" id="9807606at2"/>
<dbReference type="InterPro" id="IPR001753">
    <property type="entry name" value="Enoyl-CoA_hydra/iso"/>
</dbReference>
<evidence type="ECO:0000313" key="3">
    <source>
        <dbReference type="EMBL" id="PEG35184.1"/>
    </source>
</evidence>
<evidence type="ECO:0000313" key="4">
    <source>
        <dbReference type="Proteomes" id="UP000220914"/>
    </source>
</evidence>
<proteinExistence type="inferred from homology"/>
<dbReference type="PANTHER" id="PTHR43802">
    <property type="entry name" value="ENOYL-COA HYDRATASE"/>
    <property type="match status" value="1"/>
</dbReference>
<reference evidence="3 4" key="1">
    <citation type="submission" date="2017-10" db="EMBL/GenBank/DDBJ databases">
        <title>The new phylogeny of genus Mycobacterium.</title>
        <authorList>
            <person name="Tortoli E."/>
            <person name="Trovato A."/>
            <person name="Cirillo D.M."/>
        </authorList>
    </citation>
    <scope>NUCLEOTIDE SEQUENCE [LARGE SCALE GENOMIC DNA]</scope>
    <source>
        <strain evidence="3 4">CCUG37673</strain>
    </source>
</reference>
<comment type="caution">
    <text evidence="3">The sequence shown here is derived from an EMBL/GenBank/DDBJ whole genome shotgun (WGS) entry which is preliminary data.</text>
</comment>
<name>A0A2A7MU27_MYCAG</name>
<keyword evidence="4" id="KW-1185">Reference proteome</keyword>
<dbReference type="GO" id="GO:0003824">
    <property type="term" value="F:catalytic activity"/>
    <property type="evidence" value="ECO:0007669"/>
    <property type="project" value="UniProtKB-ARBA"/>
</dbReference>
<accession>A0A2A7MU27</accession>
<dbReference type="RefSeq" id="WP_097942324.1">
    <property type="nucleotide sequence ID" value="NZ_BLKS01000001.1"/>
</dbReference>
<dbReference type="Pfam" id="PF00378">
    <property type="entry name" value="ECH_1"/>
    <property type="match status" value="1"/>
</dbReference>
<organism evidence="3 4">
    <name type="scientific">Mycolicibacterium agri</name>
    <name type="common">Mycobacterium agri</name>
    <dbReference type="NCBI Taxonomy" id="36811"/>
    <lineage>
        <taxon>Bacteria</taxon>
        <taxon>Bacillati</taxon>
        <taxon>Actinomycetota</taxon>
        <taxon>Actinomycetes</taxon>
        <taxon>Mycobacteriales</taxon>
        <taxon>Mycobacteriaceae</taxon>
        <taxon>Mycolicibacterium</taxon>
    </lineage>
</organism>
<dbReference type="Gene3D" id="3.90.226.10">
    <property type="entry name" value="2-enoyl-CoA Hydratase, Chain A, domain 1"/>
    <property type="match status" value="1"/>
</dbReference>
<protein>
    <submittedName>
        <fullName evidence="2">Crotonase</fullName>
    </submittedName>
    <submittedName>
        <fullName evidence="3">Enoyl-CoA hydratase</fullName>
    </submittedName>
</protein>
<dbReference type="CDD" id="cd06558">
    <property type="entry name" value="crotonase-like"/>
    <property type="match status" value="1"/>
</dbReference>
<dbReference type="EMBL" id="BLKS01000001">
    <property type="protein sequence ID" value="GFG49467.1"/>
    <property type="molecule type" value="Genomic_DNA"/>
</dbReference>
<dbReference type="PANTHER" id="PTHR43802:SF1">
    <property type="entry name" value="IP11341P-RELATED"/>
    <property type="match status" value="1"/>
</dbReference>
<sequence length="286" mass="32249">MSLQSFLDTPDFDEYSERFKDFFKMERSDDGVLLVQAHTLGGPIQLSVQNHRALGQMLKTVGADPKNEILILTGSGEEFMMDSDPEGFALEDEDMTYWAYEYAYKDGRINVSSLINDLEIPTIGIMNGSGFHSEIVLMCDITLCAEDARIFDLHFDIGSVPADGIHNCFQELLGVKRAAYALLTGQAIDAAQALEWGMVNEVLPRDELIDRARTIAGHIMSQPRTTRRLTTQIVRRPWKKRITDDLDGGFGIQMFGHVAKKKSIHGKEHIKSTVDYVREGRRNNFD</sequence>
<comment type="similarity">
    <text evidence="1">Belongs to the enoyl-CoA hydratase/isomerase family.</text>
</comment>
<dbReference type="Proteomes" id="UP000220914">
    <property type="component" value="Unassembled WGS sequence"/>
</dbReference>
<gene>
    <name evidence="3" type="ORF">CQY20_22640</name>
    <name evidence="2" type="ORF">MAGR_09080</name>
</gene>
<dbReference type="AlphaFoldDB" id="A0A2A7MU27"/>
<evidence type="ECO:0000313" key="5">
    <source>
        <dbReference type="Proteomes" id="UP000465302"/>
    </source>
</evidence>
<reference evidence="2 5" key="2">
    <citation type="journal article" date="2019" name="Emerg. Microbes Infect.">
        <title>Comprehensive subspecies identification of 175 nontuberculous mycobacteria species based on 7547 genomic profiles.</title>
        <authorList>
            <person name="Matsumoto Y."/>
            <person name="Kinjo T."/>
            <person name="Motooka D."/>
            <person name="Nabeya D."/>
            <person name="Jung N."/>
            <person name="Uechi K."/>
            <person name="Horii T."/>
            <person name="Iida T."/>
            <person name="Fujita J."/>
            <person name="Nakamura S."/>
        </authorList>
    </citation>
    <scope>NUCLEOTIDE SEQUENCE [LARGE SCALE GENOMIC DNA]</scope>
    <source>
        <strain evidence="2 5">JCM 6377</strain>
    </source>
</reference>
<reference evidence="2" key="3">
    <citation type="submission" date="2020-02" db="EMBL/GenBank/DDBJ databases">
        <authorList>
            <person name="Matsumoto Y."/>
            <person name="Motooka D."/>
            <person name="Nakamura S."/>
        </authorList>
    </citation>
    <scope>NUCLEOTIDE SEQUENCE</scope>
    <source>
        <strain evidence="2">JCM 6377</strain>
    </source>
</reference>
<dbReference type="EMBL" id="PDCP01000049">
    <property type="protein sequence ID" value="PEG35184.1"/>
    <property type="molecule type" value="Genomic_DNA"/>
</dbReference>
<dbReference type="InterPro" id="IPR029045">
    <property type="entry name" value="ClpP/crotonase-like_dom_sf"/>
</dbReference>
<evidence type="ECO:0000313" key="2">
    <source>
        <dbReference type="EMBL" id="GFG49467.1"/>
    </source>
</evidence>
<dbReference type="Proteomes" id="UP000465302">
    <property type="component" value="Unassembled WGS sequence"/>
</dbReference>
<evidence type="ECO:0000256" key="1">
    <source>
        <dbReference type="ARBA" id="ARBA00005254"/>
    </source>
</evidence>
<dbReference type="SUPFAM" id="SSF52096">
    <property type="entry name" value="ClpP/crotonase"/>
    <property type="match status" value="1"/>
</dbReference>